<dbReference type="PROSITE" id="PS50041">
    <property type="entry name" value="C_TYPE_LECTIN_2"/>
    <property type="match status" value="1"/>
</dbReference>
<dbReference type="InterPro" id="IPR016186">
    <property type="entry name" value="C-type_lectin-like/link_sf"/>
</dbReference>
<name>A0A0E3X3T4_RCMVE</name>
<comment type="subcellular location">
    <subcellularLocation>
        <location evidence="1">Cell membrane</location>
    </subcellularLocation>
</comment>
<dbReference type="GO" id="GO:0030246">
    <property type="term" value="F:carbohydrate binding"/>
    <property type="evidence" value="ECO:0007669"/>
    <property type="project" value="UniProtKB-KW"/>
</dbReference>
<dbReference type="Pfam" id="PF00059">
    <property type="entry name" value="Lectin_C"/>
    <property type="match status" value="1"/>
</dbReference>
<keyword evidence="4" id="KW-0325">Glycoprotein</keyword>
<dbReference type="SUPFAM" id="SSF56436">
    <property type="entry name" value="C-type lectin-like"/>
    <property type="match status" value="1"/>
</dbReference>
<keyword evidence="5" id="KW-1133">Transmembrane helix</keyword>
<organismHost>
    <name type="scientific">Rattus norvegicus</name>
    <name type="common">Rat</name>
    <dbReference type="NCBI Taxonomy" id="10116"/>
</organismHost>
<dbReference type="PANTHER" id="PTHR45710:SF19">
    <property type="entry name" value="C-TYPE LECTIN DOMAIN FAMILY 2 MEMBER D-RELATED"/>
    <property type="match status" value="1"/>
</dbReference>
<evidence type="ECO:0000256" key="3">
    <source>
        <dbReference type="ARBA" id="ARBA00022734"/>
    </source>
</evidence>
<keyword evidence="2" id="KW-1003">Cell membrane</keyword>
<dbReference type="GO" id="GO:0005886">
    <property type="term" value="C:plasma membrane"/>
    <property type="evidence" value="ECO:0007669"/>
    <property type="project" value="UniProtKB-SubCell"/>
</dbReference>
<evidence type="ECO:0000256" key="2">
    <source>
        <dbReference type="ARBA" id="ARBA00022475"/>
    </source>
</evidence>
<dbReference type="GO" id="GO:0046703">
    <property type="term" value="F:natural killer cell lectin-like receptor binding"/>
    <property type="evidence" value="ECO:0007669"/>
    <property type="project" value="TreeGrafter"/>
</dbReference>
<dbReference type="SMART" id="SM00034">
    <property type="entry name" value="CLECT"/>
    <property type="match status" value="1"/>
</dbReference>
<accession>A0A0E3X3T4</accession>
<dbReference type="CDD" id="cd03593">
    <property type="entry name" value="CLECT_NK_receptors_like"/>
    <property type="match status" value="1"/>
</dbReference>
<evidence type="ECO:0000256" key="4">
    <source>
        <dbReference type="ARBA" id="ARBA00023180"/>
    </source>
</evidence>
<dbReference type="InterPro" id="IPR033992">
    <property type="entry name" value="NKR-like_CTLD"/>
</dbReference>
<organism evidence="7 8">
    <name type="scientific">Rat cytomegalovirus (isolate England)</name>
    <name type="common">RCMV-E</name>
    <name type="synonym">Murid herpesvirus 8</name>
    <dbReference type="NCBI Taxonomy" id="1261657"/>
    <lineage>
        <taxon>Viruses</taxon>
        <taxon>Duplodnaviria</taxon>
        <taxon>Heunggongvirae</taxon>
        <taxon>Peploviricota</taxon>
        <taxon>Herviviricetes</taxon>
        <taxon>Herpesvirales</taxon>
        <taxon>Orthoherpesviridae</taxon>
        <taxon>Betaherpesvirinae</taxon>
        <taxon>Muromegalovirus</taxon>
        <taxon>Muromegalovirus muridbeta8</taxon>
    </lineage>
</organism>
<gene>
    <name evidence="7" type="primary">b1.5</name>
</gene>
<dbReference type="InterPro" id="IPR001304">
    <property type="entry name" value="C-type_lectin-like"/>
</dbReference>
<keyword evidence="5" id="KW-0812">Transmembrane</keyword>
<keyword evidence="3" id="KW-0430">Lectin</keyword>
<sequence>MGKIAHEDYIRFASVESNAKLYCCYTVIFLFGVVIVTLSAILSAQQPRDPRIVYEYVDCPKGWIGVNDKCYFFSEYATNWTYARTSCKVNKSEIARFDTEEELNFLSRYKGSFDYWIGLHRESSEHPWKWADNTTYNYSLSIRGAERYAYLNDIGISSARVYADKRWSCSKTKDYDPRRQLCST</sequence>
<protein>
    <submittedName>
        <fullName evidence="7">B1.5</fullName>
    </submittedName>
</protein>
<reference evidence="7 8" key="1">
    <citation type="journal article" date="2012" name="J. Virol.">
        <title>Complete genome sequence of the english isolate of rat cytomegalovirus (Murid herpesvirus 8).</title>
        <authorList>
            <person name="Ettinger J."/>
            <person name="Geyer H."/>
            <person name="Nitsche A."/>
            <person name="Zimmermann A."/>
            <person name="Brune W."/>
            <person name="Sandford G.R."/>
            <person name="Hayward G.S."/>
            <person name="Voigt S."/>
        </authorList>
    </citation>
    <scope>NUCLEOTIDE SEQUENCE [LARGE SCALE GENOMIC DNA]</scope>
    <source>
        <strain evidence="7">Berlin</strain>
    </source>
</reference>
<evidence type="ECO:0000256" key="5">
    <source>
        <dbReference type="SAM" id="Phobius"/>
    </source>
</evidence>
<proteinExistence type="predicted"/>
<dbReference type="InterPro" id="IPR016187">
    <property type="entry name" value="CTDL_fold"/>
</dbReference>
<evidence type="ECO:0000313" key="7">
    <source>
        <dbReference type="EMBL" id="AKB93219.1"/>
    </source>
</evidence>
<evidence type="ECO:0000259" key="6">
    <source>
        <dbReference type="PROSITE" id="PS50041"/>
    </source>
</evidence>
<feature type="transmembrane region" description="Helical" evidence="5">
    <location>
        <begin position="21"/>
        <end position="42"/>
    </location>
</feature>
<reference evidence="7 8" key="2">
    <citation type="journal article" date="2015" name="J. Gen. Virol.">
        <title>The English isolate and a newly identified Berlin isolate of Rat Cytomegalovirus (RCMV) share similarities with but separate as an anciently diverged clade from Mouse CMV and the Maastricht isolate of RCMV.</title>
        <authorList>
            <person name="Geyer H."/>
            <person name="Ettinger J."/>
            <person name="Moller L."/>
            <person name="Schmolz E."/>
            <person name="Nitsche A."/>
            <person name="Brune W."/>
            <person name="Heaggans S."/>
            <person name="Sandford G.R."/>
            <person name="Hayward G.S."/>
            <person name="Voigt S."/>
        </authorList>
    </citation>
    <scope>NUCLEOTIDE SEQUENCE [LARGE SCALE GENOMIC DNA]</scope>
    <source>
        <strain evidence="7">Berlin</strain>
    </source>
</reference>
<evidence type="ECO:0000313" key="8">
    <source>
        <dbReference type="Proteomes" id="UP000097765"/>
    </source>
</evidence>
<dbReference type="EMBL" id="KP202868">
    <property type="protein sequence ID" value="AKB93219.1"/>
    <property type="molecule type" value="Genomic_DNA"/>
</dbReference>
<dbReference type="Proteomes" id="UP000097765">
    <property type="component" value="Segment"/>
</dbReference>
<feature type="domain" description="C-type lectin" evidence="6">
    <location>
        <begin position="66"/>
        <end position="139"/>
    </location>
</feature>
<dbReference type="Gene3D" id="3.10.100.10">
    <property type="entry name" value="Mannose-Binding Protein A, subunit A"/>
    <property type="match status" value="1"/>
</dbReference>
<dbReference type="InterPro" id="IPR050828">
    <property type="entry name" value="C-type_lectin/matrix_domain"/>
</dbReference>
<keyword evidence="5" id="KW-0472">Membrane</keyword>
<dbReference type="PANTHER" id="PTHR45710">
    <property type="entry name" value="C-TYPE LECTIN DOMAIN-CONTAINING PROTEIN 180"/>
    <property type="match status" value="1"/>
</dbReference>
<evidence type="ECO:0000256" key="1">
    <source>
        <dbReference type="ARBA" id="ARBA00004236"/>
    </source>
</evidence>